<keyword evidence="1" id="KW-1133">Transmembrane helix</keyword>
<accession>A0A1S8X646</accession>
<feature type="non-terminal residue" evidence="2">
    <location>
        <position position="1"/>
    </location>
</feature>
<feature type="transmembrane region" description="Helical" evidence="1">
    <location>
        <begin position="51"/>
        <end position="73"/>
    </location>
</feature>
<dbReference type="AlphaFoldDB" id="A0A1S8X646"/>
<keyword evidence="3" id="KW-1185">Reference proteome</keyword>
<keyword evidence="1" id="KW-0812">Transmembrane</keyword>
<name>A0A1S8X646_OPIVI</name>
<gene>
    <name evidence="2" type="ORF">X801_01915</name>
</gene>
<proteinExistence type="predicted"/>
<dbReference type="EMBL" id="KV891863">
    <property type="protein sequence ID" value="OON22184.1"/>
    <property type="molecule type" value="Genomic_DNA"/>
</dbReference>
<evidence type="ECO:0000256" key="1">
    <source>
        <dbReference type="SAM" id="Phobius"/>
    </source>
</evidence>
<evidence type="ECO:0000313" key="3">
    <source>
        <dbReference type="Proteomes" id="UP000243686"/>
    </source>
</evidence>
<evidence type="ECO:0000313" key="2">
    <source>
        <dbReference type="EMBL" id="OON22184.1"/>
    </source>
</evidence>
<keyword evidence="1" id="KW-0472">Membrane</keyword>
<sequence length="195" mass="22634">YRCWSISLEICRVPAHLITHSHSGFFSGQLLVCVMAMFFRGESFREFFVRVLNRAPHVVYIVPLAVVCCGAAIKRHYDHRVAGVERVFKYKKLYSIKRQEDVELTSENLNSSGWVCDQGQVAIIQSNEADKCYDLILDSDKALETRVFYWRSEYHCQDKKLSHMQARLVTSLFSHIFGYYHNGKRLVVTVTHHAI</sequence>
<dbReference type="Proteomes" id="UP000243686">
    <property type="component" value="Unassembled WGS sequence"/>
</dbReference>
<protein>
    <submittedName>
        <fullName evidence="2">Uncharacterized protein</fullName>
    </submittedName>
</protein>
<reference evidence="2 3" key="1">
    <citation type="submission" date="2015-03" db="EMBL/GenBank/DDBJ databases">
        <title>Draft genome of the nematode, Opisthorchis viverrini.</title>
        <authorList>
            <person name="Mitreva M."/>
        </authorList>
    </citation>
    <scope>NUCLEOTIDE SEQUENCE [LARGE SCALE GENOMIC DNA]</scope>
    <source>
        <strain evidence="2">Khon Kaen</strain>
    </source>
</reference>
<feature type="non-terminal residue" evidence="2">
    <location>
        <position position="195"/>
    </location>
</feature>
<feature type="transmembrane region" description="Helical" evidence="1">
    <location>
        <begin position="22"/>
        <end position="39"/>
    </location>
</feature>
<organism evidence="2 3">
    <name type="scientific">Opisthorchis viverrini</name>
    <name type="common">Southeast Asian liver fluke</name>
    <dbReference type="NCBI Taxonomy" id="6198"/>
    <lineage>
        <taxon>Eukaryota</taxon>
        <taxon>Metazoa</taxon>
        <taxon>Spiralia</taxon>
        <taxon>Lophotrochozoa</taxon>
        <taxon>Platyhelminthes</taxon>
        <taxon>Trematoda</taxon>
        <taxon>Digenea</taxon>
        <taxon>Opisthorchiida</taxon>
        <taxon>Opisthorchiata</taxon>
        <taxon>Opisthorchiidae</taxon>
        <taxon>Opisthorchis</taxon>
    </lineage>
</organism>